<dbReference type="PANTHER" id="PTHR35535:SF2">
    <property type="entry name" value="DUF306 DOMAIN-CONTAINING PROTEIN"/>
    <property type="match status" value="1"/>
</dbReference>
<keyword evidence="4" id="KW-1185">Reference proteome</keyword>
<dbReference type="RefSeq" id="WP_158764863.1">
    <property type="nucleotide sequence ID" value="NZ_CP047045.1"/>
</dbReference>
<dbReference type="InterPro" id="IPR038670">
    <property type="entry name" value="HslJ-like_sf"/>
</dbReference>
<name>A0A6I6MMC8_9CAUL</name>
<evidence type="ECO:0000256" key="1">
    <source>
        <dbReference type="SAM" id="SignalP"/>
    </source>
</evidence>
<gene>
    <name evidence="3" type="ORF">DSM104635_00691</name>
</gene>
<organism evidence="3 4">
    <name type="scientific">Terricaulis silvestris</name>
    <dbReference type="NCBI Taxonomy" id="2686094"/>
    <lineage>
        <taxon>Bacteria</taxon>
        <taxon>Pseudomonadati</taxon>
        <taxon>Pseudomonadota</taxon>
        <taxon>Alphaproteobacteria</taxon>
        <taxon>Caulobacterales</taxon>
        <taxon>Caulobacteraceae</taxon>
        <taxon>Terricaulis</taxon>
    </lineage>
</organism>
<feature type="domain" description="DUF306" evidence="2">
    <location>
        <begin position="32"/>
        <end position="133"/>
    </location>
</feature>
<accession>A0A6I6MMC8</accession>
<reference evidence="4" key="1">
    <citation type="submission" date="2019-12" db="EMBL/GenBank/DDBJ databases">
        <title>Complete genome of Terracaulis silvestris 0127_4.</title>
        <authorList>
            <person name="Vieira S."/>
            <person name="Riedel T."/>
            <person name="Sproer C."/>
            <person name="Pascual J."/>
            <person name="Boedeker C."/>
            <person name="Overmann J."/>
        </authorList>
    </citation>
    <scope>NUCLEOTIDE SEQUENCE [LARGE SCALE GENOMIC DNA]</scope>
    <source>
        <strain evidence="4">0127_4</strain>
    </source>
</reference>
<dbReference type="PROSITE" id="PS51257">
    <property type="entry name" value="PROKAR_LIPOPROTEIN"/>
    <property type="match status" value="1"/>
</dbReference>
<dbReference type="AlphaFoldDB" id="A0A6I6MMC8"/>
<evidence type="ECO:0000259" key="2">
    <source>
        <dbReference type="Pfam" id="PF03724"/>
    </source>
</evidence>
<dbReference type="Gene3D" id="2.40.128.270">
    <property type="match status" value="1"/>
</dbReference>
<proteinExistence type="predicted"/>
<evidence type="ECO:0000313" key="4">
    <source>
        <dbReference type="Proteomes" id="UP000431269"/>
    </source>
</evidence>
<dbReference type="InterPro" id="IPR053147">
    <property type="entry name" value="Hsp_HslJ-like"/>
</dbReference>
<feature type="chain" id="PRO_5026276514" evidence="1">
    <location>
        <begin position="18"/>
        <end position="136"/>
    </location>
</feature>
<dbReference type="PANTHER" id="PTHR35535">
    <property type="entry name" value="HEAT SHOCK PROTEIN HSLJ"/>
    <property type="match status" value="1"/>
</dbReference>
<feature type="signal peptide" evidence="1">
    <location>
        <begin position="1"/>
        <end position="17"/>
    </location>
</feature>
<keyword evidence="1" id="KW-0732">Signal</keyword>
<dbReference type="Pfam" id="PF03724">
    <property type="entry name" value="META"/>
    <property type="match status" value="1"/>
</dbReference>
<dbReference type="EMBL" id="CP047045">
    <property type="protein sequence ID" value="QGZ93877.1"/>
    <property type="molecule type" value="Genomic_DNA"/>
</dbReference>
<evidence type="ECO:0000313" key="3">
    <source>
        <dbReference type="EMBL" id="QGZ93877.1"/>
    </source>
</evidence>
<dbReference type="Proteomes" id="UP000431269">
    <property type="component" value="Chromosome"/>
</dbReference>
<dbReference type="KEGG" id="tsv:DSM104635_00691"/>
<protein>
    <submittedName>
        <fullName evidence="3">META domain protein</fullName>
    </submittedName>
</protein>
<sequence>MRALAACLLALMLTACAQTSDSAPNAPASYLAGTSWRRVDDTNANPHGATMAFSTDRASGYTGCNNWFASVTHDGEALRFGNVGTTRRACDGAGVQIDTERSFLAVIQATRYAHYDQDALVLLDENQQVIAEFNVE</sequence>
<dbReference type="InterPro" id="IPR005184">
    <property type="entry name" value="DUF306_Meta_HslJ"/>
</dbReference>